<dbReference type="InterPro" id="IPR011990">
    <property type="entry name" value="TPR-like_helical_dom_sf"/>
</dbReference>
<dbReference type="AlphaFoldDB" id="F0R0P4"/>
<dbReference type="Gene3D" id="1.25.40.10">
    <property type="entry name" value="Tetratricopeptide repeat domain"/>
    <property type="match status" value="6"/>
</dbReference>
<dbReference type="Pfam" id="PF13432">
    <property type="entry name" value="TPR_16"/>
    <property type="match status" value="2"/>
</dbReference>
<dbReference type="PROSITE" id="PS50293">
    <property type="entry name" value="TPR_REGION"/>
    <property type="match status" value="1"/>
</dbReference>
<keyword evidence="6" id="KW-1185">Reference proteome</keyword>
<protein>
    <submittedName>
        <fullName evidence="5">Tetratricopeptide TPR_1 repeat-containing protein</fullName>
    </submittedName>
</protein>
<dbReference type="EMBL" id="CP002530">
    <property type="protein sequence ID" value="ADY36248.1"/>
    <property type="molecule type" value="Genomic_DNA"/>
</dbReference>
<dbReference type="GO" id="GO:0009279">
    <property type="term" value="C:cell outer membrane"/>
    <property type="evidence" value="ECO:0007669"/>
    <property type="project" value="TreeGrafter"/>
</dbReference>
<evidence type="ECO:0000256" key="1">
    <source>
        <dbReference type="ARBA" id="ARBA00022737"/>
    </source>
</evidence>
<dbReference type="eggNOG" id="COG0457">
    <property type="taxonomic scope" value="Bacteria"/>
</dbReference>
<dbReference type="SMART" id="SM00028">
    <property type="entry name" value="TPR"/>
    <property type="match status" value="11"/>
</dbReference>
<dbReference type="SUPFAM" id="SSF48452">
    <property type="entry name" value="TPR-like"/>
    <property type="match status" value="2"/>
</dbReference>
<feature type="compositionally biased region" description="Polar residues" evidence="4">
    <location>
        <begin position="364"/>
        <end position="376"/>
    </location>
</feature>
<name>F0R0P4_PHOSB</name>
<evidence type="ECO:0000256" key="4">
    <source>
        <dbReference type="SAM" id="MobiDB-lite"/>
    </source>
</evidence>
<evidence type="ECO:0000313" key="6">
    <source>
        <dbReference type="Proteomes" id="UP000007486"/>
    </source>
</evidence>
<accession>F0R0P4</accession>
<dbReference type="Proteomes" id="UP000007486">
    <property type="component" value="Chromosome"/>
</dbReference>
<dbReference type="PANTHER" id="PTHR44858:SF1">
    <property type="entry name" value="UDP-N-ACETYLGLUCOSAMINE--PEPTIDE N-ACETYLGLUCOSAMINYLTRANSFERASE SPINDLY-RELATED"/>
    <property type="match status" value="1"/>
</dbReference>
<dbReference type="OrthoDB" id="712930at2"/>
<evidence type="ECO:0000256" key="2">
    <source>
        <dbReference type="ARBA" id="ARBA00022803"/>
    </source>
</evidence>
<feature type="repeat" description="TPR" evidence="3">
    <location>
        <begin position="587"/>
        <end position="620"/>
    </location>
</feature>
<keyword evidence="1" id="KW-0677">Repeat</keyword>
<keyword evidence="2 3" id="KW-0802">TPR repeat</keyword>
<organism evidence="5 6">
    <name type="scientific">Phocaeicola salanitronis (strain DSM 18170 / JCM 13657 / CCUG 60908 / BL78)</name>
    <name type="common">Bacteroides salanitronis</name>
    <dbReference type="NCBI Taxonomy" id="667015"/>
    <lineage>
        <taxon>Bacteria</taxon>
        <taxon>Pseudomonadati</taxon>
        <taxon>Bacteroidota</taxon>
        <taxon>Bacteroidia</taxon>
        <taxon>Bacteroidales</taxon>
        <taxon>Bacteroidaceae</taxon>
        <taxon>Phocaeicola</taxon>
    </lineage>
</organism>
<feature type="repeat" description="TPR" evidence="3">
    <location>
        <begin position="93"/>
        <end position="126"/>
    </location>
</feature>
<dbReference type="KEGG" id="bsa:Bacsa_1685"/>
<dbReference type="HOGENOM" id="CLU_027125_0_0_10"/>
<proteinExistence type="predicted"/>
<reference evidence="5 6" key="1">
    <citation type="journal article" date="2011" name="Stand. Genomic Sci.">
        <title>Complete genome sequence of Bacteroides salanitronis type strain (BL78).</title>
        <authorList>
            <person name="Gronow S."/>
            <person name="Held B."/>
            <person name="Lucas S."/>
            <person name="Lapidus A."/>
            <person name="Del Rio T.G."/>
            <person name="Nolan M."/>
            <person name="Tice H."/>
            <person name="Deshpande S."/>
            <person name="Cheng J.F."/>
            <person name="Pitluck S."/>
            <person name="Liolios K."/>
            <person name="Pagani I."/>
            <person name="Ivanova N."/>
            <person name="Mavromatis K."/>
            <person name="Pati A."/>
            <person name="Tapia R."/>
            <person name="Han C."/>
            <person name="Goodwin L."/>
            <person name="Chen A."/>
            <person name="Palaniappan K."/>
            <person name="Land M."/>
            <person name="Hauser L."/>
            <person name="Chang Y.J."/>
            <person name="Jeffries C.D."/>
            <person name="Brambilla E.M."/>
            <person name="Rohde M."/>
            <person name="Goker M."/>
            <person name="Detter J.C."/>
            <person name="Woyke T."/>
            <person name="Bristow J."/>
            <person name="Markowitz V."/>
            <person name="Hugenholtz P."/>
            <person name="Kyrpides N.C."/>
            <person name="Klenk H.P."/>
            <person name="Eisen J.A."/>
        </authorList>
    </citation>
    <scope>NUCLEOTIDE SEQUENCE [LARGE SCALE GENOMIC DNA]</scope>
    <source>
        <strain evidence="5 6">DSM 18170</strain>
    </source>
</reference>
<dbReference type="Pfam" id="PF13414">
    <property type="entry name" value="TPR_11"/>
    <property type="match status" value="1"/>
</dbReference>
<evidence type="ECO:0000313" key="5">
    <source>
        <dbReference type="EMBL" id="ADY36248.1"/>
    </source>
</evidence>
<dbReference type="Pfam" id="PF00515">
    <property type="entry name" value="TPR_1"/>
    <property type="match status" value="1"/>
</dbReference>
<feature type="repeat" description="TPR" evidence="3">
    <location>
        <begin position="263"/>
        <end position="296"/>
    </location>
</feature>
<dbReference type="RefSeq" id="WP_013617679.1">
    <property type="nucleotide sequence ID" value="NC_015164.1"/>
</dbReference>
<dbReference type="InterPro" id="IPR050498">
    <property type="entry name" value="Ycf3"/>
</dbReference>
<dbReference type="STRING" id="667015.Bacsa_1685"/>
<feature type="region of interest" description="Disordered" evidence="4">
    <location>
        <begin position="364"/>
        <end position="384"/>
    </location>
</feature>
<sequence>MIRKFLYILYIGVLFPMIAGAQINTDRVMTIGKNALYFEDYVLSIQYFNQVINAKPYLAEPYFYRGLAKLNLDDFQGAEADCTESIERNPYVPNTYQVRGIARIQQEDYKGAIQDYEKALTFDPENTSLWHNLALSRMRDEDYKEAKADLDTLIRIAPRYIDAYLMRTEVSLKQKDTLQAMSDADRAIEMDRYNADTWASRGMLFLQRSKYADAESDLTEAIRLSVRNAGLYINRALARYYQNNLRGAMSDYDLALDIDKNNFIGHYNRGLLRAQVGDDNRAIEDFDFVLQIEPDNMMAVFNRGLLRDRTGDYAGAISDYTSVLEEYPNFLAGYQYRAEARKKTGDLKGASQDEMVVLQAQLDMQNGKTSRQTASADKTRKKSDKNMNNYRKIVVADNEEERSKYKTDYRGRVQDRNITILPQPMFVLSYYERPEEVKRQINYSKYVDALNNRHVLPRQLLITNNEASLTEEQVKQHFASIDAETEKIVAEPENALHYFARALDFYLVQDFDNALADLNRTIERDSVFFPAYFMRAAIHYKQIEYRKRDTQYEIEQPDDKKLQVRALDYAMVRDDLDKVIQLAPDFVYAYYNRGNIYAVMKDYRAALVDYNKAIELDPRFSDAYYNRGLTNVFLGNNNEGVQDLSKAGELGIFSAYSVLKRFTSVKED</sequence>
<feature type="repeat" description="TPR" evidence="3">
    <location>
        <begin position="195"/>
        <end position="228"/>
    </location>
</feature>
<dbReference type="InterPro" id="IPR019734">
    <property type="entry name" value="TPR_rpt"/>
</dbReference>
<dbReference type="PROSITE" id="PS50005">
    <property type="entry name" value="TPR"/>
    <property type="match status" value="4"/>
</dbReference>
<gene>
    <name evidence="5" type="ordered locus">Bacsa_1685</name>
</gene>
<dbReference type="GO" id="GO:0046813">
    <property type="term" value="P:receptor-mediated virion attachment to host cell"/>
    <property type="evidence" value="ECO:0007669"/>
    <property type="project" value="TreeGrafter"/>
</dbReference>
<evidence type="ECO:0000256" key="3">
    <source>
        <dbReference type="PROSITE-ProRule" id="PRU00339"/>
    </source>
</evidence>
<dbReference type="PANTHER" id="PTHR44858">
    <property type="entry name" value="TETRATRICOPEPTIDE REPEAT PROTEIN 6"/>
    <property type="match status" value="1"/>
</dbReference>